<sequence>MQISDNSVDWIIDTVKLRNNLQPLNVIFTNEKIVKIFHGANQEILWLQKDFGLYIVNMFDTYYAAIALKMRYKSYQYILWRYCRVLTDKVYQTSDWRIRPLPKPMVTYARIDTHYLCRIYKRIVDDLFIIDNTGQLYLQVLNSSKSRSLRLYKKPKLNKYNYQKILNFSETKKKFSNSQITYAKNIYTLIDRLSRREDQSVYQFCPPFFMYKIFIKCPKSIQEFNNLVEKTDYNHLLNFSILLNAKITKRVTVLESQLATFICQLPDHENPNLF</sequence>
<dbReference type="Gene3D" id="3.30.420.10">
    <property type="entry name" value="Ribonuclease H-like superfamily/Ribonuclease H"/>
    <property type="match status" value="1"/>
</dbReference>
<dbReference type="InterPro" id="IPR036397">
    <property type="entry name" value="RNaseH_sf"/>
</dbReference>
<dbReference type="GO" id="GO:0071039">
    <property type="term" value="P:nuclear polyadenylation-dependent CUT catabolic process"/>
    <property type="evidence" value="ECO:0007669"/>
    <property type="project" value="TreeGrafter"/>
</dbReference>
<dbReference type="GO" id="GO:0000467">
    <property type="term" value="P:exonucleolytic trimming to generate mature 3'-end of 5.8S rRNA from tricistronic rRNA transcript (SSU-rRNA, 5.8S rRNA, LSU-rRNA)"/>
    <property type="evidence" value="ECO:0007669"/>
    <property type="project" value="InterPro"/>
</dbReference>
<dbReference type="OrthoDB" id="2250022at2759"/>
<protein>
    <recommendedName>
        <fullName evidence="1">3'-5' exonuclease domain-containing protein</fullName>
    </recommendedName>
</protein>
<dbReference type="GO" id="GO:0071051">
    <property type="term" value="P:poly(A)-dependent snoRNA 3'-end processing"/>
    <property type="evidence" value="ECO:0007669"/>
    <property type="project" value="TreeGrafter"/>
</dbReference>
<dbReference type="GO" id="GO:0003727">
    <property type="term" value="F:single-stranded RNA binding"/>
    <property type="evidence" value="ECO:0007669"/>
    <property type="project" value="TreeGrafter"/>
</dbReference>
<dbReference type="GO" id="GO:0071037">
    <property type="term" value="P:nuclear polyadenylation-dependent snRNA catabolic process"/>
    <property type="evidence" value="ECO:0007669"/>
    <property type="project" value="TreeGrafter"/>
</dbReference>
<dbReference type="InterPro" id="IPR002562">
    <property type="entry name" value="3'-5'_exonuclease_dom"/>
</dbReference>
<dbReference type="GO" id="GO:0000176">
    <property type="term" value="C:nuclear exosome (RNase complex)"/>
    <property type="evidence" value="ECO:0007669"/>
    <property type="project" value="TreeGrafter"/>
</dbReference>
<dbReference type="InterPro" id="IPR012337">
    <property type="entry name" value="RNaseH-like_sf"/>
</dbReference>
<dbReference type="GO" id="GO:0071040">
    <property type="term" value="P:nuclear polyadenylation-dependent antisense transcript catabolic process"/>
    <property type="evidence" value="ECO:0007669"/>
    <property type="project" value="TreeGrafter"/>
</dbReference>
<dbReference type="GO" id="GO:0071035">
    <property type="term" value="P:nuclear polyadenylation-dependent rRNA catabolic process"/>
    <property type="evidence" value="ECO:0007669"/>
    <property type="project" value="TreeGrafter"/>
</dbReference>
<feature type="non-terminal residue" evidence="2">
    <location>
        <position position="274"/>
    </location>
</feature>
<organism evidence="2 3">
    <name type="scientific">Intoshia linei</name>
    <dbReference type="NCBI Taxonomy" id="1819745"/>
    <lineage>
        <taxon>Eukaryota</taxon>
        <taxon>Metazoa</taxon>
        <taxon>Spiralia</taxon>
        <taxon>Lophotrochozoa</taxon>
        <taxon>Mesozoa</taxon>
        <taxon>Orthonectida</taxon>
        <taxon>Rhopaluridae</taxon>
        <taxon>Intoshia</taxon>
    </lineage>
</organism>
<dbReference type="SUPFAM" id="SSF53098">
    <property type="entry name" value="Ribonuclease H-like"/>
    <property type="match status" value="1"/>
</dbReference>
<dbReference type="Pfam" id="PF01612">
    <property type="entry name" value="DNA_pol_A_exo1"/>
    <property type="match status" value="1"/>
</dbReference>
<evidence type="ECO:0000259" key="1">
    <source>
        <dbReference type="SMART" id="SM00474"/>
    </source>
</evidence>
<dbReference type="Proteomes" id="UP000078046">
    <property type="component" value="Unassembled WGS sequence"/>
</dbReference>
<dbReference type="SMART" id="SM00474">
    <property type="entry name" value="35EXOc"/>
    <property type="match status" value="1"/>
</dbReference>
<feature type="domain" description="3'-5' exonuclease" evidence="1">
    <location>
        <begin position="1"/>
        <end position="128"/>
    </location>
</feature>
<accession>A0A177ARZ2</accession>
<dbReference type="GO" id="GO:0071036">
    <property type="term" value="P:nuclear polyadenylation-dependent snoRNA catabolic process"/>
    <property type="evidence" value="ECO:0007669"/>
    <property type="project" value="TreeGrafter"/>
</dbReference>
<dbReference type="GO" id="GO:0071038">
    <property type="term" value="P:TRAMP-dependent tRNA surveillance pathway"/>
    <property type="evidence" value="ECO:0007669"/>
    <property type="project" value="TreeGrafter"/>
</dbReference>
<gene>
    <name evidence="2" type="ORF">A3Q56_07506</name>
</gene>
<evidence type="ECO:0000313" key="3">
    <source>
        <dbReference type="Proteomes" id="UP000078046"/>
    </source>
</evidence>
<dbReference type="GO" id="GO:0000175">
    <property type="term" value="F:3'-5'-RNA exonuclease activity"/>
    <property type="evidence" value="ECO:0007669"/>
    <property type="project" value="InterPro"/>
</dbReference>
<evidence type="ECO:0000313" key="2">
    <source>
        <dbReference type="EMBL" id="OAF64776.1"/>
    </source>
</evidence>
<dbReference type="EMBL" id="LWCA01001624">
    <property type="protein sequence ID" value="OAF64776.1"/>
    <property type="molecule type" value="Genomic_DNA"/>
</dbReference>
<dbReference type="PANTHER" id="PTHR12124">
    <property type="entry name" value="POLYMYOSITIS/SCLERODERMA AUTOANTIGEN-RELATED"/>
    <property type="match status" value="1"/>
</dbReference>
<dbReference type="PANTHER" id="PTHR12124:SF47">
    <property type="entry name" value="EXOSOME COMPONENT 10"/>
    <property type="match status" value="1"/>
</dbReference>
<reference evidence="2 3" key="1">
    <citation type="submission" date="2016-04" db="EMBL/GenBank/DDBJ databases">
        <title>The genome of Intoshia linei affirms orthonectids as highly simplified spiralians.</title>
        <authorList>
            <person name="Mikhailov K.V."/>
            <person name="Slusarev G.S."/>
            <person name="Nikitin M.A."/>
            <person name="Logacheva M.D."/>
            <person name="Penin A."/>
            <person name="Aleoshin V."/>
            <person name="Panchin Y.V."/>
        </authorList>
    </citation>
    <scope>NUCLEOTIDE SEQUENCE [LARGE SCALE GENOMIC DNA]</scope>
    <source>
        <strain evidence="2">Intl2013</strain>
        <tissue evidence="2">Whole animal</tissue>
    </source>
</reference>
<dbReference type="AlphaFoldDB" id="A0A177ARZ2"/>
<dbReference type="GO" id="GO:0005730">
    <property type="term" value="C:nucleolus"/>
    <property type="evidence" value="ECO:0007669"/>
    <property type="project" value="TreeGrafter"/>
</dbReference>
<name>A0A177ARZ2_9BILA</name>
<keyword evidence="3" id="KW-1185">Reference proteome</keyword>
<proteinExistence type="predicted"/>
<comment type="caution">
    <text evidence="2">The sequence shown here is derived from an EMBL/GenBank/DDBJ whole genome shotgun (WGS) entry which is preliminary data.</text>
</comment>
<dbReference type="GO" id="GO:0071044">
    <property type="term" value="P:histone mRNA catabolic process"/>
    <property type="evidence" value="ECO:0007669"/>
    <property type="project" value="TreeGrafter"/>
</dbReference>
<dbReference type="InterPro" id="IPR045092">
    <property type="entry name" value="Rrp6-like"/>
</dbReference>